<feature type="compositionally biased region" description="Pro residues" evidence="1">
    <location>
        <begin position="20"/>
        <end position="29"/>
    </location>
</feature>
<evidence type="ECO:0008006" key="4">
    <source>
        <dbReference type="Google" id="ProtNLM"/>
    </source>
</evidence>
<dbReference type="Proteomes" id="UP001230188">
    <property type="component" value="Unassembled WGS sequence"/>
</dbReference>
<dbReference type="AlphaFoldDB" id="A0AAD7XK69"/>
<keyword evidence="3" id="KW-1185">Reference proteome</keyword>
<evidence type="ECO:0000256" key="1">
    <source>
        <dbReference type="SAM" id="MobiDB-lite"/>
    </source>
</evidence>
<evidence type="ECO:0000313" key="3">
    <source>
        <dbReference type="Proteomes" id="UP001230188"/>
    </source>
</evidence>
<feature type="region of interest" description="Disordered" evidence="1">
    <location>
        <begin position="1"/>
        <end position="47"/>
    </location>
</feature>
<evidence type="ECO:0000313" key="2">
    <source>
        <dbReference type="EMBL" id="KAJ8601184.1"/>
    </source>
</evidence>
<dbReference type="SUPFAM" id="SSF46565">
    <property type="entry name" value="Chaperone J-domain"/>
    <property type="match status" value="1"/>
</dbReference>
<dbReference type="EMBL" id="JAQMWT010000444">
    <property type="protein sequence ID" value="KAJ8601184.1"/>
    <property type="molecule type" value="Genomic_DNA"/>
</dbReference>
<accession>A0AAD7XK69</accession>
<feature type="non-terminal residue" evidence="2">
    <location>
        <position position="1"/>
    </location>
</feature>
<protein>
    <recommendedName>
        <fullName evidence="4">J domain-containing protein</fullName>
    </recommendedName>
</protein>
<reference evidence="2" key="1">
    <citation type="submission" date="2023-01" db="EMBL/GenBank/DDBJ databases">
        <title>Metagenome sequencing of chrysophaentin producing Chrysophaeum taylorii.</title>
        <authorList>
            <person name="Davison J."/>
            <person name="Bewley C."/>
        </authorList>
    </citation>
    <scope>NUCLEOTIDE SEQUENCE</scope>
    <source>
        <strain evidence="2">NIES-1699</strain>
    </source>
</reference>
<dbReference type="InterPro" id="IPR036869">
    <property type="entry name" value="J_dom_sf"/>
</dbReference>
<organism evidence="2 3">
    <name type="scientific">Chrysophaeum taylorii</name>
    <dbReference type="NCBI Taxonomy" id="2483200"/>
    <lineage>
        <taxon>Eukaryota</taxon>
        <taxon>Sar</taxon>
        <taxon>Stramenopiles</taxon>
        <taxon>Ochrophyta</taxon>
        <taxon>Pelagophyceae</taxon>
        <taxon>Pelagomonadales</taxon>
        <taxon>Pelagomonadaceae</taxon>
        <taxon>Chrysophaeum</taxon>
    </lineage>
</organism>
<comment type="caution">
    <text evidence="2">The sequence shown here is derived from an EMBL/GenBank/DDBJ whole genome shotgun (WGS) entry which is preliminary data.</text>
</comment>
<feature type="compositionally biased region" description="Pro residues" evidence="1">
    <location>
        <begin position="1"/>
        <end position="11"/>
    </location>
</feature>
<gene>
    <name evidence="2" type="ORF">CTAYLR_009762</name>
</gene>
<proteinExistence type="predicted"/>
<dbReference type="Gene3D" id="1.10.287.110">
    <property type="entry name" value="DnaJ domain"/>
    <property type="match status" value="1"/>
</dbReference>
<name>A0AAD7XK69_9STRA</name>
<sequence length="189" mass="20695">SSPSSPPPSPSRPQTFEESPIPPSPPPPAQTDSGAVALQPLPWESEESVDEAKERVIARILTASDAVTVLGARKSVTLEKAQALFRDLAWQFHGDKWRGQRTHEVMQRLNQALRMLRSYFGATPPPPVGSSCEAHSVSTSTVEAESGIDDYDDECEAESYASFCNHDADKNCEKKRRLKKKEEGECGGN</sequence>